<organism evidence="12 13">
    <name type="scientific">Conexibacter woesei (strain DSM 14684 / CCUG 47730 / CIP 108061 / JCM 11494 / NBRC 100937 / ID131577)</name>
    <dbReference type="NCBI Taxonomy" id="469383"/>
    <lineage>
        <taxon>Bacteria</taxon>
        <taxon>Bacillati</taxon>
        <taxon>Actinomycetota</taxon>
        <taxon>Thermoleophilia</taxon>
        <taxon>Solirubrobacterales</taxon>
        <taxon>Conexibacteraceae</taxon>
        <taxon>Conexibacter</taxon>
    </lineage>
</organism>
<evidence type="ECO:0000256" key="1">
    <source>
        <dbReference type="ARBA" id="ARBA00009684"/>
    </source>
</evidence>
<feature type="domain" description="GHMP kinase N-terminal" evidence="10">
    <location>
        <begin position="75"/>
        <end position="146"/>
    </location>
</feature>
<proteinExistence type="inferred from homology"/>
<evidence type="ECO:0000256" key="5">
    <source>
        <dbReference type="ARBA" id="ARBA00022741"/>
    </source>
</evidence>
<dbReference type="SUPFAM" id="SSF55060">
    <property type="entry name" value="GHMP Kinase, C-terminal domain"/>
    <property type="match status" value="1"/>
</dbReference>
<feature type="active site" evidence="9">
    <location>
        <position position="145"/>
    </location>
</feature>
<dbReference type="InterPro" id="IPR036554">
    <property type="entry name" value="GHMP_kinase_C_sf"/>
</dbReference>
<keyword evidence="9" id="KW-0414">Isoprene biosynthesis</keyword>
<sequence length="310" mass="31356" precursor="true">MSGGTTLRALAPGKTNLCLFIGPTRGDGLHELVSLIEPLSLADELTLAPLPASARGGGDAPAADEVLCPGVDGPNLAATALSRYRDASGWDGPPRRLTIVKRVPVAAGMGGGSGDAAAALRLAAHAAGRPGDPLIAQLAPGLGADVPSQVEPAAVLVGGAGEHVERVTPPAAHGVLVLPSVERLSTPDVFREADRLGGGRDAADLLELRERVREGLLPELIVNDLEAAARSLCPAIEPALAAARAAGADQAIVSGSGPTVVGLYWGEDGERRAAAAAEQLRERFPGATAARPVAPDFASVVVVRDNEVSS</sequence>
<dbReference type="InterPro" id="IPR014721">
    <property type="entry name" value="Ribsml_uS5_D2-typ_fold_subgr"/>
</dbReference>
<dbReference type="HAMAP" id="MF_00061">
    <property type="entry name" value="IspE"/>
    <property type="match status" value="1"/>
</dbReference>
<name>D3FEH0_CONWI</name>
<evidence type="ECO:0000313" key="12">
    <source>
        <dbReference type="EMBL" id="ADB53662.1"/>
    </source>
</evidence>
<dbReference type="GO" id="GO:0016114">
    <property type="term" value="P:terpenoid biosynthetic process"/>
    <property type="evidence" value="ECO:0007669"/>
    <property type="project" value="InterPro"/>
</dbReference>
<dbReference type="HOGENOM" id="CLU_053057_1_1_11"/>
<dbReference type="Proteomes" id="UP000008229">
    <property type="component" value="Chromosome"/>
</dbReference>
<dbReference type="PANTHER" id="PTHR43527">
    <property type="entry name" value="4-DIPHOSPHOCYTIDYL-2-C-METHYL-D-ERYTHRITOL KINASE, CHLOROPLASTIC"/>
    <property type="match status" value="1"/>
</dbReference>
<dbReference type="Pfam" id="PF08544">
    <property type="entry name" value="GHMP_kinases_C"/>
    <property type="match status" value="1"/>
</dbReference>
<dbReference type="GO" id="GO:0050515">
    <property type="term" value="F:4-(cytidine 5'-diphospho)-2-C-methyl-D-erythritol kinase activity"/>
    <property type="evidence" value="ECO:0007669"/>
    <property type="project" value="UniProtKB-UniRule"/>
</dbReference>
<dbReference type="UniPathway" id="UPA00056">
    <property type="reaction ID" value="UER00094"/>
</dbReference>
<dbReference type="AlphaFoldDB" id="D3FEH0"/>
<dbReference type="KEGG" id="cwo:Cwoe_5256"/>
<evidence type="ECO:0000259" key="11">
    <source>
        <dbReference type="Pfam" id="PF08544"/>
    </source>
</evidence>
<dbReference type="STRING" id="469383.Cwoe_5256"/>
<feature type="binding site" evidence="9">
    <location>
        <begin position="104"/>
        <end position="114"/>
    </location>
    <ligand>
        <name>ATP</name>
        <dbReference type="ChEBI" id="CHEBI:30616"/>
    </ligand>
</feature>
<dbReference type="Gene3D" id="3.30.230.10">
    <property type="match status" value="1"/>
</dbReference>
<dbReference type="GO" id="GO:0005524">
    <property type="term" value="F:ATP binding"/>
    <property type="evidence" value="ECO:0007669"/>
    <property type="project" value="UniProtKB-UniRule"/>
</dbReference>
<feature type="active site" evidence="9">
    <location>
        <position position="14"/>
    </location>
</feature>
<dbReference type="InterPro" id="IPR020568">
    <property type="entry name" value="Ribosomal_Su5_D2-typ_SF"/>
</dbReference>
<dbReference type="SUPFAM" id="SSF54211">
    <property type="entry name" value="Ribosomal protein S5 domain 2-like"/>
    <property type="match status" value="1"/>
</dbReference>
<dbReference type="InterPro" id="IPR006204">
    <property type="entry name" value="GHMP_kinase_N_dom"/>
</dbReference>
<dbReference type="InterPro" id="IPR013750">
    <property type="entry name" value="GHMP_kinase_C_dom"/>
</dbReference>
<keyword evidence="4 9" id="KW-0808">Transferase</keyword>
<dbReference type="GO" id="GO:0019288">
    <property type="term" value="P:isopentenyl diphosphate biosynthetic process, methylerythritol 4-phosphate pathway"/>
    <property type="evidence" value="ECO:0007669"/>
    <property type="project" value="UniProtKB-UniRule"/>
</dbReference>
<protein>
    <recommendedName>
        <fullName evidence="3 9">4-diphosphocytidyl-2-C-methyl-D-erythritol kinase</fullName>
        <shortName evidence="9">CMK</shortName>
        <ecNumber evidence="2 9">2.7.1.148</ecNumber>
    </recommendedName>
    <alternativeName>
        <fullName evidence="8 9">4-(cytidine-5'-diphospho)-2-C-methyl-D-erythritol kinase</fullName>
    </alternativeName>
</protein>
<evidence type="ECO:0000256" key="3">
    <source>
        <dbReference type="ARBA" id="ARBA00017473"/>
    </source>
</evidence>
<evidence type="ECO:0000256" key="2">
    <source>
        <dbReference type="ARBA" id="ARBA00012052"/>
    </source>
</evidence>
<evidence type="ECO:0000259" key="10">
    <source>
        <dbReference type="Pfam" id="PF00288"/>
    </source>
</evidence>
<dbReference type="PIRSF" id="PIRSF010376">
    <property type="entry name" value="IspE"/>
    <property type="match status" value="1"/>
</dbReference>
<keyword evidence="6 9" id="KW-0418">Kinase</keyword>
<evidence type="ECO:0000256" key="8">
    <source>
        <dbReference type="ARBA" id="ARBA00032554"/>
    </source>
</evidence>
<keyword evidence="5 9" id="KW-0547">Nucleotide-binding</keyword>
<gene>
    <name evidence="9" type="primary">ispE</name>
    <name evidence="12" type="ordered locus">Cwoe_5256</name>
</gene>
<dbReference type="RefSeq" id="WP_012936713.1">
    <property type="nucleotide sequence ID" value="NC_013739.1"/>
</dbReference>
<dbReference type="InterPro" id="IPR004424">
    <property type="entry name" value="IspE"/>
</dbReference>
<evidence type="ECO:0000256" key="6">
    <source>
        <dbReference type="ARBA" id="ARBA00022777"/>
    </source>
</evidence>
<evidence type="ECO:0000256" key="9">
    <source>
        <dbReference type="HAMAP-Rule" id="MF_00061"/>
    </source>
</evidence>
<comment type="pathway">
    <text evidence="9">Isoprenoid biosynthesis; isopentenyl diphosphate biosynthesis via DXP pathway; isopentenyl diphosphate from 1-deoxy-D-xylulose 5-phosphate: step 3/6.</text>
</comment>
<feature type="domain" description="GHMP kinase C-terminal" evidence="11">
    <location>
        <begin position="220"/>
        <end position="285"/>
    </location>
</feature>
<dbReference type="Gene3D" id="3.30.70.890">
    <property type="entry name" value="GHMP kinase, C-terminal domain"/>
    <property type="match status" value="1"/>
</dbReference>
<accession>D3FEH0</accession>
<dbReference type="OrthoDB" id="3173073at2"/>
<dbReference type="eggNOG" id="COG1947">
    <property type="taxonomic scope" value="Bacteria"/>
</dbReference>
<dbReference type="Pfam" id="PF00288">
    <property type="entry name" value="GHMP_kinases_N"/>
    <property type="match status" value="1"/>
</dbReference>
<dbReference type="PANTHER" id="PTHR43527:SF2">
    <property type="entry name" value="4-DIPHOSPHOCYTIDYL-2-C-METHYL-D-ERYTHRITOL KINASE, CHLOROPLASTIC"/>
    <property type="match status" value="1"/>
</dbReference>
<comment type="similarity">
    <text evidence="1 9">Belongs to the GHMP kinase family. IspE subfamily.</text>
</comment>
<reference evidence="13" key="2">
    <citation type="submission" date="2010-01" db="EMBL/GenBank/DDBJ databases">
        <title>The complete genome of Conexibacter woesei DSM 14684.</title>
        <authorList>
            <consortium name="US DOE Joint Genome Institute (JGI-PGF)"/>
            <person name="Lucas S."/>
            <person name="Copeland A."/>
            <person name="Lapidus A."/>
            <person name="Glavina del Rio T."/>
            <person name="Dalin E."/>
            <person name="Tice H."/>
            <person name="Bruce D."/>
            <person name="Goodwin L."/>
            <person name="Pitluck S."/>
            <person name="Kyrpides N."/>
            <person name="Mavromatis K."/>
            <person name="Ivanova N."/>
            <person name="Mikhailova N."/>
            <person name="Chertkov O."/>
            <person name="Brettin T."/>
            <person name="Detter J.C."/>
            <person name="Han C."/>
            <person name="Larimer F."/>
            <person name="Land M."/>
            <person name="Hauser L."/>
            <person name="Markowitz V."/>
            <person name="Cheng J.-F."/>
            <person name="Hugenholtz P."/>
            <person name="Woyke T."/>
            <person name="Wu D."/>
            <person name="Pukall R."/>
            <person name="Steenblock K."/>
            <person name="Schneider S."/>
            <person name="Klenk H.-P."/>
            <person name="Eisen J.A."/>
        </authorList>
    </citation>
    <scope>NUCLEOTIDE SEQUENCE [LARGE SCALE GENOMIC DNA]</scope>
    <source>
        <strain evidence="13">DSM 14684 / CIP 108061 / JCM 11494 / NBRC 100937 / ID131577</strain>
    </source>
</reference>
<reference evidence="12 13" key="1">
    <citation type="journal article" date="2010" name="Stand. Genomic Sci.">
        <title>Complete genome sequence of Conexibacter woesei type strain (ID131577).</title>
        <authorList>
            <person name="Pukall R."/>
            <person name="Lapidus A."/>
            <person name="Glavina Del Rio T."/>
            <person name="Copeland A."/>
            <person name="Tice H."/>
            <person name="Cheng J.-F."/>
            <person name="Lucas S."/>
            <person name="Chen F."/>
            <person name="Nolan M."/>
            <person name="Bruce D."/>
            <person name="Goodwin L."/>
            <person name="Pitluck S."/>
            <person name="Mavromatis K."/>
            <person name="Ivanova N."/>
            <person name="Ovchinnikova G."/>
            <person name="Pati A."/>
            <person name="Chen A."/>
            <person name="Palaniappan K."/>
            <person name="Land M."/>
            <person name="Hauser L."/>
            <person name="Chang Y.-J."/>
            <person name="Jeffries C.D."/>
            <person name="Chain P."/>
            <person name="Meincke L."/>
            <person name="Sims D."/>
            <person name="Brettin T."/>
            <person name="Detter J.C."/>
            <person name="Rohde M."/>
            <person name="Goeker M."/>
            <person name="Bristow J."/>
            <person name="Eisen J.A."/>
            <person name="Markowitz V."/>
            <person name="Kyrpides N.C."/>
            <person name="Klenk H.-P."/>
            <person name="Hugenholtz P."/>
        </authorList>
    </citation>
    <scope>NUCLEOTIDE SEQUENCE [LARGE SCALE GENOMIC DNA]</scope>
    <source>
        <strain evidence="13">DSM 14684 / CIP 108061 / JCM 11494 / NBRC 100937 / ID131577</strain>
    </source>
</reference>
<keyword evidence="13" id="KW-1185">Reference proteome</keyword>
<evidence type="ECO:0000256" key="4">
    <source>
        <dbReference type="ARBA" id="ARBA00022679"/>
    </source>
</evidence>
<keyword evidence="7 9" id="KW-0067">ATP-binding</keyword>
<evidence type="ECO:0000313" key="13">
    <source>
        <dbReference type="Proteomes" id="UP000008229"/>
    </source>
</evidence>
<evidence type="ECO:0000256" key="7">
    <source>
        <dbReference type="ARBA" id="ARBA00022840"/>
    </source>
</evidence>
<dbReference type="EMBL" id="CP001854">
    <property type="protein sequence ID" value="ADB53662.1"/>
    <property type="molecule type" value="Genomic_DNA"/>
</dbReference>
<comment type="function">
    <text evidence="9">Catalyzes the phosphorylation of the position 2 hydroxy group of 4-diphosphocytidyl-2C-methyl-D-erythritol.</text>
</comment>
<comment type="catalytic activity">
    <reaction evidence="9">
        <text>4-CDP-2-C-methyl-D-erythritol + ATP = 4-CDP-2-C-methyl-D-erythritol 2-phosphate + ADP + H(+)</text>
        <dbReference type="Rhea" id="RHEA:18437"/>
        <dbReference type="ChEBI" id="CHEBI:15378"/>
        <dbReference type="ChEBI" id="CHEBI:30616"/>
        <dbReference type="ChEBI" id="CHEBI:57823"/>
        <dbReference type="ChEBI" id="CHEBI:57919"/>
        <dbReference type="ChEBI" id="CHEBI:456216"/>
        <dbReference type="EC" id="2.7.1.148"/>
    </reaction>
</comment>
<dbReference type="EC" id="2.7.1.148" evidence="2 9"/>